<dbReference type="PROSITE" id="PS01228">
    <property type="entry name" value="COF_1"/>
    <property type="match status" value="1"/>
</dbReference>
<dbReference type="NCBIfam" id="TIGR01484">
    <property type="entry name" value="HAD-SF-IIB"/>
    <property type="match status" value="1"/>
</dbReference>
<dbReference type="InterPro" id="IPR023214">
    <property type="entry name" value="HAD_sf"/>
</dbReference>
<dbReference type="GO" id="GO:0005829">
    <property type="term" value="C:cytosol"/>
    <property type="evidence" value="ECO:0007669"/>
    <property type="project" value="TreeGrafter"/>
</dbReference>
<dbReference type="Gene3D" id="3.40.50.1000">
    <property type="entry name" value="HAD superfamily/HAD-like"/>
    <property type="match status" value="1"/>
</dbReference>
<evidence type="ECO:0000313" key="2">
    <source>
        <dbReference type="Proteomes" id="UP000240717"/>
    </source>
</evidence>
<dbReference type="InterPro" id="IPR036412">
    <property type="entry name" value="HAD-like_sf"/>
</dbReference>
<reference evidence="1 2" key="1">
    <citation type="journal article" date="2016" name="Front. Microbiol.">
        <title>Comprehensive Phylogenetic Analysis of Bovine Non-aureus Staphylococci Species Based on Whole-Genome Sequencing.</title>
        <authorList>
            <person name="Naushad S."/>
            <person name="Barkema H.W."/>
            <person name="Luby C."/>
            <person name="Condas L.A."/>
            <person name="Nobrega D.B."/>
            <person name="Carson D.A."/>
            <person name="De Buck J."/>
        </authorList>
    </citation>
    <scope>NUCLEOTIDE SEQUENCE [LARGE SCALE GENOMIC DNA]</scope>
    <source>
        <strain evidence="1 2">SNUC 2993</strain>
    </source>
</reference>
<dbReference type="GO" id="GO:0016791">
    <property type="term" value="F:phosphatase activity"/>
    <property type="evidence" value="ECO:0007669"/>
    <property type="project" value="TreeGrafter"/>
</dbReference>
<dbReference type="SUPFAM" id="SSF56784">
    <property type="entry name" value="HAD-like"/>
    <property type="match status" value="1"/>
</dbReference>
<dbReference type="STRING" id="1194526.A284_10505"/>
<keyword evidence="1" id="KW-0378">Hydrolase</keyword>
<dbReference type="SFLD" id="SFLDS00003">
    <property type="entry name" value="Haloacid_Dehalogenase"/>
    <property type="match status" value="1"/>
</dbReference>
<dbReference type="Proteomes" id="UP000240717">
    <property type="component" value="Unassembled WGS sequence"/>
</dbReference>
<name>A0A2T4PXV9_STAWA</name>
<dbReference type="InterPro" id="IPR006379">
    <property type="entry name" value="HAD-SF_hydro_IIB"/>
</dbReference>
<dbReference type="SFLD" id="SFLDG01140">
    <property type="entry name" value="C2.B:_Phosphomannomutase_and_P"/>
    <property type="match status" value="1"/>
</dbReference>
<comment type="caution">
    <text evidence="1">The sequence shown here is derived from an EMBL/GenBank/DDBJ whole genome shotgun (WGS) entry which is preliminary data.</text>
</comment>
<dbReference type="AlphaFoldDB" id="A0A2T4PXV9"/>
<dbReference type="GO" id="GO:0000287">
    <property type="term" value="F:magnesium ion binding"/>
    <property type="evidence" value="ECO:0007669"/>
    <property type="project" value="TreeGrafter"/>
</dbReference>
<dbReference type="PANTHER" id="PTHR10000:SF55">
    <property type="entry name" value="5-AMINO-6-(5-PHOSPHO-D-RIBITYLAMINO)URACIL PHOSPHATASE YCSE"/>
    <property type="match status" value="1"/>
</dbReference>
<dbReference type="PANTHER" id="PTHR10000">
    <property type="entry name" value="PHOSPHOSERINE PHOSPHATASE"/>
    <property type="match status" value="1"/>
</dbReference>
<dbReference type="SFLD" id="SFLDG01144">
    <property type="entry name" value="C2.B.4:_PGP_Like"/>
    <property type="match status" value="1"/>
</dbReference>
<dbReference type="InterPro" id="IPR000150">
    <property type="entry name" value="Cof"/>
</dbReference>
<dbReference type="RefSeq" id="WP_107532780.1">
    <property type="nucleotide sequence ID" value="NZ_PZEV01000052.1"/>
</dbReference>
<organism evidence="1 2">
    <name type="scientific">Staphylococcus warneri</name>
    <dbReference type="NCBI Taxonomy" id="1292"/>
    <lineage>
        <taxon>Bacteria</taxon>
        <taxon>Bacillati</taxon>
        <taxon>Bacillota</taxon>
        <taxon>Bacilli</taxon>
        <taxon>Bacillales</taxon>
        <taxon>Staphylococcaceae</taxon>
        <taxon>Staphylococcus</taxon>
    </lineage>
</organism>
<protein>
    <submittedName>
        <fullName evidence="1">Cof-type HAD-IIB family hydrolase</fullName>
    </submittedName>
</protein>
<sequence length="288" mass="31822">MIKLIATDMDGTLLNAAHEISEENQQAIRYAQEQGITIVIATGRAFYEANTPVAETDLKVPYICLNGAEVRDETFNIMSTSHLNHELVHKVTSKLKEEGIYYQIYTNRGIYTEDPQRDLDIYIDIAERAGQKADVEKIKNGIQKRIKNGTLKVVDSYDAIEDIPGELIMKVLAFNPDLGKMDRVGQELATSPNLAISSSSRGNLEITHSDAQKGIALETIAERLGVKMENVMALGDNLNDMSMLERVGYPVAMENAAPEVKAIATYTTDTNENSGVGKAIMKLIDQKK</sequence>
<gene>
    <name evidence="1" type="ORF">BU085_11385</name>
</gene>
<dbReference type="PROSITE" id="PS01229">
    <property type="entry name" value="COF_2"/>
    <property type="match status" value="1"/>
</dbReference>
<dbReference type="Pfam" id="PF08282">
    <property type="entry name" value="Hydrolase_3"/>
    <property type="match status" value="1"/>
</dbReference>
<proteinExistence type="predicted"/>
<evidence type="ECO:0000313" key="1">
    <source>
        <dbReference type="EMBL" id="PTI49732.1"/>
    </source>
</evidence>
<dbReference type="NCBIfam" id="TIGR00099">
    <property type="entry name" value="Cof-subfamily"/>
    <property type="match status" value="1"/>
</dbReference>
<accession>A0A2T4PXV9</accession>
<dbReference type="EMBL" id="PZEV01000052">
    <property type="protein sequence ID" value="PTI49732.1"/>
    <property type="molecule type" value="Genomic_DNA"/>
</dbReference>
<dbReference type="Gene3D" id="3.30.1240.10">
    <property type="match status" value="1"/>
</dbReference>
<dbReference type="CDD" id="cd07516">
    <property type="entry name" value="HAD_Pase"/>
    <property type="match status" value="1"/>
</dbReference>